<dbReference type="Gene3D" id="3.40.50.450">
    <property type="match status" value="1"/>
</dbReference>
<dbReference type="InterPro" id="IPR057666">
    <property type="entry name" value="DrpA_SLOG"/>
</dbReference>
<dbReference type="EMBL" id="VSSQ01065236">
    <property type="protein sequence ID" value="MPN17983.1"/>
    <property type="molecule type" value="Genomic_DNA"/>
</dbReference>
<dbReference type="AlphaFoldDB" id="A0A645G1B1"/>
<feature type="domain" description="Smf/DprA SLOG" evidence="1">
    <location>
        <begin position="3"/>
        <end position="88"/>
    </location>
</feature>
<reference evidence="2" key="1">
    <citation type="submission" date="2019-08" db="EMBL/GenBank/DDBJ databases">
        <authorList>
            <person name="Kucharzyk K."/>
            <person name="Murdoch R.W."/>
            <person name="Higgins S."/>
            <person name="Loffler F."/>
        </authorList>
    </citation>
    <scope>NUCLEOTIDE SEQUENCE</scope>
</reference>
<dbReference type="GO" id="GO:0009294">
    <property type="term" value="P:DNA-mediated transformation"/>
    <property type="evidence" value="ECO:0007669"/>
    <property type="project" value="InterPro"/>
</dbReference>
<evidence type="ECO:0000313" key="2">
    <source>
        <dbReference type="EMBL" id="MPN17983.1"/>
    </source>
</evidence>
<organism evidence="2">
    <name type="scientific">bioreactor metagenome</name>
    <dbReference type="NCBI Taxonomy" id="1076179"/>
    <lineage>
        <taxon>unclassified sequences</taxon>
        <taxon>metagenomes</taxon>
        <taxon>ecological metagenomes</taxon>
    </lineage>
</organism>
<gene>
    <name evidence="2" type="ORF">SDC9_165341</name>
</gene>
<protein>
    <recommendedName>
        <fullName evidence="1">Smf/DprA SLOG domain-containing protein</fullName>
    </recommendedName>
</protein>
<evidence type="ECO:0000259" key="1">
    <source>
        <dbReference type="Pfam" id="PF02481"/>
    </source>
</evidence>
<accession>A0A645G1B1</accession>
<dbReference type="SUPFAM" id="SSF102405">
    <property type="entry name" value="MCP/YpsA-like"/>
    <property type="match status" value="1"/>
</dbReference>
<sequence>MPVYPKENRKLAEKILESGGLLLSTYSNGTKLFPQYLAARDEWQSGLSDGVIVIETGIKGGTNITVGHAIKQKKPIAVLDHRQFKDGELAEIKQFQGNVKYILENKADPIYTEHSIAIFDKKICNSKIKEETKEDVQKINVSSVYAQEELFE</sequence>
<comment type="caution">
    <text evidence="2">The sequence shown here is derived from an EMBL/GenBank/DDBJ whole genome shotgun (WGS) entry which is preliminary data.</text>
</comment>
<dbReference type="Pfam" id="PF02481">
    <property type="entry name" value="DNA_processg_A"/>
    <property type="match status" value="1"/>
</dbReference>
<proteinExistence type="predicted"/>
<name>A0A645G1B1_9ZZZZ</name>